<evidence type="ECO:0000256" key="11">
    <source>
        <dbReference type="HAMAP-Rule" id="MF_01464"/>
    </source>
</evidence>
<feature type="domain" description="SecDF P1 head subdomain" evidence="14">
    <location>
        <begin position="271"/>
        <end position="374"/>
    </location>
</feature>
<proteinExistence type="inferred from homology"/>
<dbReference type="PANTHER" id="PTHR30081:SF1">
    <property type="entry name" value="PROTEIN TRANSLOCASE SUBUNIT SECD"/>
    <property type="match status" value="1"/>
</dbReference>
<dbReference type="NCBIfam" id="TIGR01129">
    <property type="entry name" value="secD"/>
    <property type="match status" value="1"/>
</dbReference>
<dbReference type="InterPro" id="IPR048631">
    <property type="entry name" value="SecD_1st"/>
</dbReference>
<dbReference type="InterPro" id="IPR022646">
    <property type="entry name" value="SecD/SecF_CS"/>
</dbReference>
<dbReference type="Pfam" id="PF21760">
    <property type="entry name" value="SecD_1st"/>
    <property type="match status" value="1"/>
</dbReference>
<comment type="function">
    <text evidence="10">Part of the Sec protein translocase complex. Interacts with the SecYEG preprotein conducting channel. SecDF uses the proton motive force (PMF) to complete protein translocation after the ATP-dependent function of SecA.</text>
</comment>
<comment type="similarity">
    <text evidence="11">Belongs to the SecD/SecF family. SecF subfamily.</text>
</comment>
<accession>A0A7C3GHQ0</accession>
<comment type="caution">
    <text evidence="10">Lacks conserved residue(s) required for the propagation of feature annotation.</text>
</comment>
<evidence type="ECO:0000256" key="10">
    <source>
        <dbReference type="HAMAP-Rule" id="MF_01463"/>
    </source>
</evidence>
<dbReference type="InterPro" id="IPR005665">
    <property type="entry name" value="SecF_bac"/>
</dbReference>
<name>A0A7C3GHQ0_9BACT</name>
<protein>
    <recommendedName>
        <fullName evidence="10 11">Multifunctional fusion protein</fullName>
    </recommendedName>
    <domain>
        <recommendedName>
            <fullName evidence="10">Protein translocase subunit SecD</fullName>
        </recommendedName>
    </domain>
    <domain>
        <recommendedName>
            <fullName evidence="11">Protein-export membrane protein SecF</fullName>
        </recommendedName>
    </domain>
</protein>
<dbReference type="FunFam" id="1.20.1640.10:FF:000004">
    <property type="entry name" value="Protein translocase subunit SecD"/>
    <property type="match status" value="1"/>
</dbReference>
<evidence type="ECO:0000256" key="2">
    <source>
        <dbReference type="ARBA" id="ARBA00022448"/>
    </source>
</evidence>
<feature type="domain" description="Protein export membrane protein SecD/SecF C-terminal" evidence="12">
    <location>
        <begin position="377"/>
        <end position="537"/>
    </location>
</feature>
<feature type="transmembrane region" description="Helical" evidence="10">
    <location>
        <begin position="801"/>
        <end position="822"/>
    </location>
</feature>
<keyword evidence="2 10" id="KW-0813">Transport</keyword>
<feature type="transmembrane region" description="Helical" evidence="10">
    <location>
        <begin position="574"/>
        <end position="593"/>
    </location>
</feature>
<keyword evidence="9 10" id="KW-0472">Membrane</keyword>
<dbReference type="InterPro" id="IPR022813">
    <property type="entry name" value="SecD/SecF_arch_bac"/>
</dbReference>
<feature type="transmembrane region" description="Helical" evidence="10">
    <location>
        <begin position="519"/>
        <end position="543"/>
    </location>
</feature>
<dbReference type="Gene3D" id="3.30.70.3220">
    <property type="match status" value="1"/>
</dbReference>
<keyword evidence="7 10" id="KW-1133">Transmembrane helix</keyword>
<feature type="domain" description="Protein translocase subunit SecDF P1" evidence="13">
    <location>
        <begin position="151"/>
        <end position="210"/>
    </location>
</feature>
<evidence type="ECO:0000256" key="1">
    <source>
        <dbReference type="ARBA" id="ARBA00004651"/>
    </source>
</evidence>
<dbReference type="InterPro" id="IPR022645">
    <property type="entry name" value="SecD/SecF_bac"/>
</dbReference>
<feature type="transmembrane region" description="Helical" evidence="10">
    <location>
        <begin position="697"/>
        <end position="714"/>
    </location>
</feature>
<comment type="caution">
    <text evidence="15">The sequence shown here is derived from an EMBL/GenBank/DDBJ whole genome shotgun (WGS) entry which is preliminary data.</text>
</comment>
<dbReference type="EMBL" id="DRMH01000089">
    <property type="protein sequence ID" value="HFC98179.1"/>
    <property type="molecule type" value="Genomic_DNA"/>
</dbReference>
<keyword evidence="4" id="KW-0997">Cell inner membrane</keyword>
<dbReference type="NCBIfam" id="TIGR00966">
    <property type="entry name" value="transloc_SecF"/>
    <property type="match status" value="1"/>
</dbReference>
<comment type="subunit">
    <text evidence="10">Forms a complex with SecF. Part of the essential Sec protein translocation apparatus which comprises SecA, SecYEG and auxiliary proteins SecDF. Other proteins may also be involved.</text>
</comment>
<reference evidence="15" key="1">
    <citation type="journal article" date="2020" name="mSystems">
        <title>Genome- and Community-Level Interaction Insights into Carbon Utilization and Element Cycling Functions of Hydrothermarchaeota in Hydrothermal Sediment.</title>
        <authorList>
            <person name="Zhou Z."/>
            <person name="Liu Y."/>
            <person name="Xu W."/>
            <person name="Pan J."/>
            <person name="Luo Z.H."/>
            <person name="Li M."/>
        </authorList>
    </citation>
    <scope>NUCLEOTIDE SEQUENCE [LARGE SCALE GENOMIC DNA]</scope>
    <source>
        <strain evidence="15">HyVt-483</strain>
    </source>
</reference>
<evidence type="ECO:0000259" key="12">
    <source>
        <dbReference type="Pfam" id="PF02355"/>
    </source>
</evidence>
<comment type="similarity">
    <text evidence="10">Belongs to the SecD/SecF family. SecD subfamily.</text>
</comment>
<dbReference type="PANTHER" id="PTHR30081">
    <property type="entry name" value="PROTEIN-EXPORT MEMBRANE PROTEIN SEC"/>
    <property type="match status" value="1"/>
</dbReference>
<dbReference type="Proteomes" id="UP000886043">
    <property type="component" value="Unassembled WGS sequence"/>
</dbReference>
<organism evidence="15">
    <name type="scientific">Thermosulfurimonas dismutans</name>
    <dbReference type="NCBI Taxonomy" id="999894"/>
    <lineage>
        <taxon>Bacteria</taxon>
        <taxon>Pseudomonadati</taxon>
        <taxon>Thermodesulfobacteriota</taxon>
        <taxon>Thermodesulfobacteria</taxon>
        <taxon>Thermodesulfobacteriales</taxon>
        <taxon>Thermodesulfobacteriaceae</taxon>
        <taxon>Thermosulfurimonas</taxon>
    </lineage>
</organism>
<evidence type="ECO:0000256" key="8">
    <source>
        <dbReference type="ARBA" id="ARBA00023010"/>
    </source>
</evidence>
<dbReference type="Pfam" id="PF22599">
    <property type="entry name" value="SecDF_P1_head"/>
    <property type="match status" value="1"/>
</dbReference>
<dbReference type="Pfam" id="PF07549">
    <property type="entry name" value="Sec_GG"/>
    <property type="match status" value="1"/>
</dbReference>
<dbReference type="GO" id="GO:0005886">
    <property type="term" value="C:plasma membrane"/>
    <property type="evidence" value="ECO:0007669"/>
    <property type="project" value="UniProtKB-SubCell"/>
</dbReference>
<evidence type="ECO:0000313" key="15">
    <source>
        <dbReference type="EMBL" id="HFC98179.1"/>
    </source>
</evidence>
<dbReference type="Pfam" id="PF02355">
    <property type="entry name" value="SecD_SecF_C"/>
    <property type="match status" value="2"/>
</dbReference>
<dbReference type="GO" id="GO:0043952">
    <property type="term" value="P:protein transport by the Sec complex"/>
    <property type="evidence" value="ECO:0007669"/>
    <property type="project" value="UniProtKB-UniRule"/>
</dbReference>
<dbReference type="FunFam" id="3.30.1360.200:FF:000002">
    <property type="entry name" value="Preprotein translocase subunit SecD"/>
    <property type="match status" value="1"/>
</dbReference>
<feature type="transmembrane region" description="Helical" evidence="10">
    <location>
        <begin position="491"/>
        <end position="513"/>
    </location>
</feature>
<sequence length="862" mass="95321">MPRSLKLKILLVLLLTVFAVILVLPSFYPGLPSWFKRYVNGAGLKLGLDLQGGMQVVLRVDVDKAIRNALNASVQDLKEALGKRGIRVTIKETPQGFQLIFQNATDLARAKTLIDRDYPEIKIVRETSGQYPSLLLALSGERVRFIRDHAVEQSLEVIRNRVDQFGVTEPVIVRQGKDKIVVQLPGVKNPERALKLIGQTAQLEFKLVDEEAMRRIDFYYRLIDQALKEGRLKPDYTREDLNRILRPYLPPGDEVYFWVTRDRETGRVIKRLIILKRRALLTGDMVKTAHVRIGGPYNEPYVSLTLTSRGARIFERVTGENVGRRLAIVLDNVVRSAPVIRERIPGGQAQITGGFTYEEASDLAIVLRAGALPAPVKVIQNITVGPTLGRDSIRKGLFSGILGGVAVLLFMIVYYRFSGFIADIALLLNILFLLAVLSLFRATLTLPGIAGIILTMGMGVDSNVLIFERMREELFLGRPPRAAINAGYDRAFWTIVDAHVTTLITALALFLFGTGPIKGFAVTLSAGIVINLFTAIFGTRLVYDALIAKGKTPRINFLQIIGKPNWNFMGFRRLAFGISGILVTLGLVAFVQISRGAANLGVDLGGGILAYYKAEKPFSLDKIRKALGEAGIKGFQLQDVKGENLLLVRVREKTETVGGTEKSITRILQEKFPDLHFKLIGKEEIGSAISRELKHKAILAILISLVGFILYLAFRFKLSFGVAAAVATFHDVLAVLGLFYLMNREISLLLITALLTLAGYSLTDTVVIFDRIRENIRKLGTRTPFAELINRSVNEMLARTIITSLTTLLAILAIFLFGGVVLRDFALALLLGVIVGTYSSVFVASPIVHLWHKGKTPRLGGE</sequence>
<dbReference type="Gene3D" id="1.20.1640.10">
    <property type="entry name" value="Multidrug efflux transporter AcrB transmembrane domain"/>
    <property type="match status" value="2"/>
</dbReference>
<dbReference type="InterPro" id="IPR048634">
    <property type="entry name" value="SecD_SecF_C"/>
</dbReference>
<feature type="transmembrane region" description="Helical" evidence="10">
    <location>
        <begin position="396"/>
        <end position="417"/>
    </location>
</feature>
<dbReference type="GO" id="GO:0015450">
    <property type="term" value="F:protein-transporting ATPase activity"/>
    <property type="evidence" value="ECO:0007669"/>
    <property type="project" value="InterPro"/>
</dbReference>
<feature type="transmembrane region" description="Helical" evidence="10">
    <location>
        <begin position="721"/>
        <end position="742"/>
    </location>
</feature>
<evidence type="ECO:0000259" key="14">
    <source>
        <dbReference type="Pfam" id="PF22599"/>
    </source>
</evidence>
<dbReference type="GO" id="GO:0065002">
    <property type="term" value="P:intracellular protein transmembrane transport"/>
    <property type="evidence" value="ECO:0007669"/>
    <property type="project" value="UniProtKB-UniRule"/>
</dbReference>
<keyword evidence="6 10" id="KW-0653">Protein transport</keyword>
<evidence type="ECO:0000256" key="5">
    <source>
        <dbReference type="ARBA" id="ARBA00022692"/>
    </source>
</evidence>
<evidence type="ECO:0000256" key="4">
    <source>
        <dbReference type="ARBA" id="ARBA00022519"/>
    </source>
</evidence>
<dbReference type="Gene3D" id="3.30.70.3400">
    <property type="match status" value="1"/>
</dbReference>
<dbReference type="PRINTS" id="PR01755">
    <property type="entry name" value="SECFTRNLCASE"/>
</dbReference>
<gene>
    <name evidence="10 15" type="primary">secD</name>
    <name evidence="11" type="synonym">secF</name>
    <name evidence="15" type="ORF">ENJ40_06965</name>
</gene>
<dbReference type="HAMAP" id="MF_01463_B">
    <property type="entry name" value="SecD_B"/>
    <property type="match status" value="1"/>
</dbReference>
<keyword evidence="8 10" id="KW-0811">Translocation</keyword>
<keyword evidence="3 10" id="KW-1003">Cell membrane</keyword>
<keyword evidence="5 10" id="KW-0812">Transmembrane</keyword>
<feature type="transmembrane region" description="Helical" evidence="10">
    <location>
        <begin position="424"/>
        <end position="443"/>
    </location>
</feature>
<dbReference type="AlphaFoldDB" id="A0A7C3GHQ0"/>
<dbReference type="Gene3D" id="3.30.1360.200">
    <property type="match status" value="1"/>
</dbReference>
<comment type="subcellular location">
    <subcellularLocation>
        <location evidence="1 10">Cell membrane</location>
        <topology evidence="1 10">Multi-pass membrane protein</topology>
    </subcellularLocation>
</comment>
<dbReference type="InterPro" id="IPR055344">
    <property type="entry name" value="SecD_SecF_C_bact"/>
</dbReference>
<evidence type="ECO:0000256" key="7">
    <source>
        <dbReference type="ARBA" id="ARBA00022989"/>
    </source>
</evidence>
<dbReference type="SUPFAM" id="SSF82866">
    <property type="entry name" value="Multidrug efflux transporter AcrB transmembrane domain"/>
    <property type="match status" value="2"/>
</dbReference>
<evidence type="ECO:0000259" key="13">
    <source>
        <dbReference type="Pfam" id="PF21760"/>
    </source>
</evidence>
<evidence type="ECO:0000256" key="3">
    <source>
        <dbReference type="ARBA" id="ARBA00022475"/>
    </source>
</evidence>
<feature type="transmembrane region" description="Helical" evidence="10">
    <location>
        <begin position="828"/>
        <end position="851"/>
    </location>
</feature>
<dbReference type="NCBIfam" id="TIGR00916">
    <property type="entry name" value="2A0604s01"/>
    <property type="match status" value="2"/>
</dbReference>
<feature type="transmembrane region" description="Helical" evidence="10">
    <location>
        <begin position="748"/>
        <end position="769"/>
    </location>
</feature>
<dbReference type="NCBIfam" id="NF009583">
    <property type="entry name" value="PRK13024.1-3"/>
    <property type="match status" value="1"/>
</dbReference>
<dbReference type="InterPro" id="IPR005791">
    <property type="entry name" value="SecD"/>
</dbReference>
<dbReference type="HAMAP" id="MF_01464_B">
    <property type="entry name" value="SecF_B"/>
    <property type="match status" value="1"/>
</dbReference>
<dbReference type="GO" id="GO:0006605">
    <property type="term" value="P:protein targeting"/>
    <property type="evidence" value="ECO:0007669"/>
    <property type="project" value="UniProtKB-UniRule"/>
</dbReference>
<dbReference type="InterPro" id="IPR054384">
    <property type="entry name" value="SecDF_P1_head"/>
</dbReference>
<comment type="subunit">
    <text evidence="11">Forms a complex with SecD. Part of the essential Sec protein translocation apparatus which comprises SecA, SecYEG and auxiliary proteins SecDF. Other proteins may also be involved.</text>
</comment>
<feature type="domain" description="Protein export membrane protein SecD/SecF C-terminal" evidence="12">
    <location>
        <begin position="676"/>
        <end position="853"/>
    </location>
</feature>
<evidence type="ECO:0000256" key="9">
    <source>
        <dbReference type="ARBA" id="ARBA00023136"/>
    </source>
</evidence>
<evidence type="ECO:0000256" key="6">
    <source>
        <dbReference type="ARBA" id="ARBA00022927"/>
    </source>
</evidence>